<keyword evidence="1 3" id="KW-0929">Antimicrobial</keyword>
<dbReference type="SUPFAM" id="SSF53955">
    <property type="entry name" value="Lysozyme-like"/>
    <property type="match status" value="1"/>
</dbReference>
<evidence type="ECO:0000256" key="1">
    <source>
        <dbReference type="ARBA" id="ARBA00022529"/>
    </source>
</evidence>
<reference evidence="4" key="1">
    <citation type="submission" date="2023-07" db="EMBL/GenBank/DDBJ databases">
        <authorList>
            <person name="Kim M.K."/>
        </authorList>
    </citation>
    <scope>NUCLEOTIDE SEQUENCE</scope>
    <source>
        <strain evidence="4">CA1-15</strain>
    </source>
</reference>
<comment type="caution">
    <text evidence="4">The sequence shown here is derived from an EMBL/GenBank/DDBJ whole genome shotgun (WGS) entry which is preliminary data.</text>
</comment>
<name>A0ABT8ZU25_9SPHN</name>
<evidence type="ECO:0000313" key="5">
    <source>
        <dbReference type="Proteomes" id="UP001176468"/>
    </source>
</evidence>
<evidence type="ECO:0000256" key="2">
    <source>
        <dbReference type="ARBA" id="ARBA00022638"/>
    </source>
</evidence>
<dbReference type="EC" id="3.2.1.17" evidence="3"/>
<dbReference type="Pfam" id="PF00959">
    <property type="entry name" value="Phage_lysozyme"/>
    <property type="match status" value="1"/>
</dbReference>
<protein>
    <recommendedName>
        <fullName evidence="3">Lysozyme</fullName>
        <ecNumber evidence="3">3.2.1.17</ecNumber>
    </recommendedName>
</protein>
<sequence length="190" mass="21386">MNDINALLTPRAALELADKEALVLEWYLDSENVGTWALGVTDASGHKVLRYKDNPSTIERALEVSVWLMRTKYGPEVIDAFGAYRLSEAEFAAALSFHYNTGRIGSTDWVDLVKEGAMVQARRFLETHYLNGGDLKSRRKDEAALFFGRVWKSDGHVTICPVNKPSYKPSFARARRVDLRDDMAKAFAAR</sequence>
<gene>
    <name evidence="4" type="ORF">Q5H94_01885</name>
</gene>
<dbReference type="RefSeq" id="WP_304559462.1">
    <property type="nucleotide sequence ID" value="NZ_JAUQSZ010000001.1"/>
</dbReference>
<keyword evidence="3" id="KW-0378">Hydrolase</keyword>
<comment type="similarity">
    <text evidence="3">Belongs to the glycosyl hydrolase 24 family.</text>
</comment>
<evidence type="ECO:0000313" key="4">
    <source>
        <dbReference type="EMBL" id="MDO7841064.1"/>
    </source>
</evidence>
<proteinExistence type="inferred from homology"/>
<dbReference type="InterPro" id="IPR023346">
    <property type="entry name" value="Lysozyme-like_dom_sf"/>
</dbReference>
<keyword evidence="2 3" id="KW-0081">Bacteriolytic enzyme</keyword>
<dbReference type="InterPro" id="IPR002196">
    <property type="entry name" value="Glyco_hydro_24"/>
</dbReference>
<dbReference type="Gene3D" id="1.10.530.40">
    <property type="match status" value="1"/>
</dbReference>
<keyword evidence="3" id="KW-0326">Glycosidase</keyword>
<dbReference type="InterPro" id="IPR023347">
    <property type="entry name" value="Lysozyme_dom_sf"/>
</dbReference>
<comment type="catalytic activity">
    <reaction evidence="3">
        <text>Hydrolysis of (1-&gt;4)-beta-linkages between N-acetylmuramic acid and N-acetyl-D-glucosamine residues in a peptidoglycan and between N-acetyl-D-glucosamine residues in chitodextrins.</text>
        <dbReference type="EC" id="3.2.1.17"/>
    </reaction>
</comment>
<keyword evidence="5" id="KW-1185">Reference proteome</keyword>
<accession>A0ABT8ZU25</accession>
<organism evidence="4 5">
    <name type="scientific">Sphingomonas immobilis</name>
    <dbReference type="NCBI Taxonomy" id="3063997"/>
    <lineage>
        <taxon>Bacteria</taxon>
        <taxon>Pseudomonadati</taxon>
        <taxon>Pseudomonadota</taxon>
        <taxon>Alphaproteobacteria</taxon>
        <taxon>Sphingomonadales</taxon>
        <taxon>Sphingomonadaceae</taxon>
        <taxon>Sphingomonas</taxon>
    </lineage>
</organism>
<dbReference type="Proteomes" id="UP001176468">
    <property type="component" value="Unassembled WGS sequence"/>
</dbReference>
<evidence type="ECO:0000256" key="3">
    <source>
        <dbReference type="RuleBase" id="RU003788"/>
    </source>
</evidence>
<dbReference type="EMBL" id="JAUQSZ010000001">
    <property type="protein sequence ID" value="MDO7841064.1"/>
    <property type="molecule type" value="Genomic_DNA"/>
</dbReference>